<gene>
    <name evidence="2" type="ORF">K4A83_02335</name>
</gene>
<accession>A0ABT3L0T3</accession>
<keyword evidence="3" id="KW-1185">Reference proteome</keyword>
<dbReference type="RefSeq" id="WP_265262774.1">
    <property type="nucleotide sequence ID" value="NZ_JAIHOM010000007.1"/>
</dbReference>
<sequence>MSEQQGELDSFLTNLQNQFVRPPTQSPPVSQPKPPVSAATDDFLQELQAQFSQVSQPKEPTVDLDFDHLLEKWQKPKSEPDLAQQLQEKEKLLRIEREQAWRRQQQEKALKRQAEMWLKQLDPDSDEGLWFEEFAYHYPSKLAAAMDYLKALCQES</sequence>
<comment type="caution">
    <text evidence="2">The sequence shown here is derived from an EMBL/GenBank/DDBJ whole genome shotgun (WGS) entry which is preliminary data.</text>
</comment>
<organism evidence="2 3">
    <name type="scientific">Spirulina subsalsa FACHB-351</name>
    <dbReference type="NCBI Taxonomy" id="234711"/>
    <lineage>
        <taxon>Bacteria</taxon>
        <taxon>Bacillati</taxon>
        <taxon>Cyanobacteriota</taxon>
        <taxon>Cyanophyceae</taxon>
        <taxon>Spirulinales</taxon>
        <taxon>Spirulinaceae</taxon>
        <taxon>Spirulina</taxon>
    </lineage>
</organism>
<evidence type="ECO:0000313" key="2">
    <source>
        <dbReference type="EMBL" id="MCW6035111.1"/>
    </source>
</evidence>
<evidence type="ECO:0000313" key="3">
    <source>
        <dbReference type="Proteomes" id="UP001526426"/>
    </source>
</evidence>
<dbReference type="InterPro" id="IPR058106">
    <property type="entry name" value="Slr1339"/>
</dbReference>
<feature type="compositionally biased region" description="Polar residues" evidence="1">
    <location>
        <begin position="1"/>
        <end position="19"/>
    </location>
</feature>
<proteinExistence type="predicted"/>
<dbReference type="NCBIfam" id="NF047397">
    <property type="entry name" value="slr1339_fam"/>
    <property type="match status" value="1"/>
</dbReference>
<dbReference type="Pfam" id="PF26643">
    <property type="entry name" value="Slr1339"/>
    <property type="match status" value="1"/>
</dbReference>
<protein>
    <submittedName>
        <fullName evidence="2">Uncharacterized protein</fullName>
    </submittedName>
</protein>
<name>A0ABT3L0T3_9CYAN</name>
<evidence type="ECO:0000256" key="1">
    <source>
        <dbReference type="SAM" id="MobiDB-lite"/>
    </source>
</evidence>
<feature type="region of interest" description="Disordered" evidence="1">
    <location>
        <begin position="1"/>
        <end position="40"/>
    </location>
</feature>
<reference evidence="2 3" key="1">
    <citation type="submission" date="2021-08" db="EMBL/GenBank/DDBJ databases">
        <title>Draft genome sequence of Spirulina subsalsa with high tolerance to salinity and hype-accumulation of phycocyanin.</title>
        <authorList>
            <person name="Pei H."/>
            <person name="Jiang L."/>
        </authorList>
    </citation>
    <scope>NUCLEOTIDE SEQUENCE [LARGE SCALE GENOMIC DNA]</scope>
    <source>
        <strain evidence="2 3">FACHB-351</strain>
    </source>
</reference>
<feature type="compositionally biased region" description="Pro residues" evidence="1">
    <location>
        <begin position="24"/>
        <end position="35"/>
    </location>
</feature>
<dbReference type="EMBL" id="JAIHOM010000007">
    <property type="protein sequence ID" value="MCW6035111.1"/>
    <property type="molecule type" value="Genomic_DNA"/>
</dbReference>
<dbReference type="Proteomes" id="UP001526426">
    <property type="component" value="Unassembled WGS sequence"/>
</dbReference>